<organism evidence="1 2">
    <name type="scientific">Marinomonas spartinae</name>
    <dbReference type="NCBI Taxonomy" id="1792290"/>
    <lineage>
        <taxon>Bacteria</taxon>
        <taxon>Pseudomonadati</taxon>
        <taxon>Pseudomonadota</taxon>
        <taxon>Gammaproteobacteria</taxon>
        <taxon>Oceanospirillales</taxon>
        <taxon>Oceanospirillaceae</taxon>
        <taxon>Marinomonas</taxon>
    </lineage>
</organism>
<dbReference type="Proteomes" id="UP000092544">
    <property type="component" value="Unassembled WGS sequence"/>
</dbReference>
<protein>
    <submittedName>
        <fullName evidence="1">Uncharacterized protein</fullName>
    </submittedName>
</protein>
<proteinExistence type="predicted"/>
<evidence type="ECO:0000313" key="2">
    <source>
        <dbReference type="Proteomes" id="UP000092544"/>
    </source>
</evidence>
<dbReference type="AlphaFoldDB" id="A0A1A8TAV8"/>
<sequence>MTINQVERAFRAWSILVEVARNRQAIKYKELGDETAQRAKIREGS</sequence>
<dbReference type="STRING" id="1792290.MSP8886_01348"/>
<evidence type="ECO:0000313" key="1">
    <source>
        <dbReference type="EMBL" id="SBS28886.1"/>
    </source>
</evidence>
<reference evidence="1 2" key="1">
    <citation type="submission" date="2016-06" db="EMBL/GenBank/DDBJ databases">
        <authorList>
            <person name="Kjaerup R.B."/>
            <person name="Dalgaard T.S."/>
            <person name="Juul-Madsen H.R."/>
        </authorList>
    </citation>
    <scope>NUCLEOTIDE SEQUENCE [LARGE SCALE GENOMIC DNA]</scope>
    <source>
        <strain evidence="1 2">CECT 8886</strain>
    </source>
</reference>
<name>A0A1A8TAV8_9GAMM</name>
<dbReference type="RefSeq" id="WP_175365271.1">
    <property type="nucleotide sequence ID" value="NZ_FLOB01000002.1"/>
</dbReference>
<dbReference type="EMBL" id="FLOB01000002">
    <property type="protein sequence ID" value="SBS28886.1"/>
    <property type="molecule type" value="Genomic_DNA"/>
</dbReference>
<gene>
    <name evidence="1" type="ORF">MSP8886_01348</name>
</gene>
<accession>A0A1A8TAV8</accession>
<keyword evidence="2" id="KW-1185">Reference proteome</keyword>